<dbReference type="HOGENOM" id="CLU_028913_8_1_1"/>
<dbReference type="InterPro" id="IPR032675">
    <property type="entry name" value="LRR_dom_sf"/>
</dbReference>
<gene>
    <name evidence="1" type="ORF">GLOINDRAFT_12683</name>
</gene>
<name>U9SQT6_RHIID</name>
<reference evidence="1" key="1">
    <citation type="submission" date="2013-07" db="EMBL/GenBank/DDBJ databases">
        <title>The genome of an arbuscular mycorrhizal fungus provides insights into the evolution of the oldest plant symbiosis.</title>
        <authorList>
            <consortium name="DOE Joint Genome Institute"/>
            <person name="Tisserant E."/>
            <person name="Malbreil M."/>
            <person name="Kuo A."/>
            <person name="Kohler A."/>
            <person name="Symeonidi A."/>
            <person name="Balestrini R."/>
            <person name="Charron P."/>
            <person name="Duensing N."/>
            <person name="Frei-dit-Frey N."/>
            <person name="Gianinazzi-Pearson V."/>
            <person name="Gilbert B."/>
            <person name="Handa Y."/>
            <person name="Hijri M."/>
            <person name="Kaul R."/>
            <person name="Kawaguchi M."/>
            <person name="Krajinski F."/>
            <person name="Lammers P."/>
            <person name="Lapierre D."/>
            <person name="Masclaux F.G."/>
            <person name="Murat C."/>
            <person name="Morin E."/>
            <person name="Ndikumana S."/>
            <person name="Pagni M."/>
            <person name="Petitpierre D."/>
            <person name="Requena N."/>
            <person name="Rosikiewicz P."/>
            <person name="Riley R."/>
            <person name="Saito K."/>
            <person name="San Clemente H."/>
            <person name="Shapiro H."/>
            <person name="van Tuinen D."/>
            <person name="Becard G."/>
            <person name="Bonfante P."/>
            <person name="Paszkowski U."/>
            <person name="Shachar-Hill Y."/>
            <person name="Young J.P."/>
            <person name="Sanders I.R."/>
            <person name="Henrissat B."/>
            <person name="Rensing S.A."/>
            <person name="Grigoriev I.V."/>
            <person name="Corradi N."/>
            <person name="Roux C."/>
            <person name="Martin F."/>
        </authorList>
    </citation>
    <scope>NUCLEOTIDE SEQUENCE</scope>
    <source>
        <strain evidence="1">DAOM 197198</strain>
    </source>
</reference>
<accession>U9SQT6</accession>
<evidence type="ECO:0000313" key="1">
    <source>
        <dbReference type="EMBL" id="ERZ96392.1"/>
    </source>
</evidence>
<organism evidence="1">
    <name type="scientific">Rhizophagus irregularis (strain DAOM 181602 / DAOM 197198 / MUCL 43194)</name>
    <name type="common">Arbuscular mycorrhizal fungus</name>
    <name type="synonym">Glomus intraradices</name>
    <dbReference type="NCBI Taxonomy" id="747089"/>
    <lineage>
        <taxon>Eukaryota</taxon>
        <taxon>Fungi</taxon>
        <taxon>Fungi incertae sedis</taxon>
        <taxon>Mucoromycota</taxon>
        <taxon>Glomeromycotina</taxon>
        <taxon>Glomeromycetes</taxon>
        <taxon>Glomerales</taxon>
        <taxon>Glomeraceae</taxon>
        <taxon>Rhizophagus</taxon>
    </lineage>
</organism>
<protein>
    <recommendedName>
        <fullName evidence="2">F-box domain-containing protein</fullName>
    </recommendedName>
</protein>
<dbReference type="AlphaFoldDB" id="U9SQT6"/>
<sequence>MSKLNKDILFLIFEELQDDSKSLFSCLLVNRLWCETVIPVLWRNPWSYSSINYSNKNNLFVVITCYLFDDIKEFITEQGIQFPSRKSLSFDYLSFCRSINVKTINNLITIGSSLAHNQFFIQQEFYLYFMRKCMELRYLDMRSINHQIFSFPEAKVRLESLYELRCDTSIDSSYFYGLSRFCQYIQRLIIIHICPKPNDGIVKLIDVQKNLKYFEWKDDFDEDFLVEDPYEKILLALEKKANNIDHLRIFFQFVDGLERKSLQKILPKFQKLKTLMIEDDYYFFTEEQLNNLVYHDLEILNIEWNGLNVLSSIIANSGGRLKKVLFKPYDTIEIEDASFYKDSLNFIRKIYENCPSIEYLSIMFSPSKKHFAEFEKLLKVCKNLKSILLVITDTPDDETYYEKIIESGDELLKVLISSAPTNLKEIRFFNHFKFSSKNLEEFLIKWKGYALSIITSNSLYEREDYKKLIDKYKNNGVIKDFRYEFYPRIYFNIATWRWVRELYVIS</sequence>
<dbReference type="EMBL" id="KI300509">
    <property type="protein sequence ID" value="ERZ96392.1"/>
    <property type="molecule type" value="Genomic_DNA"/>
</dbReference>
<evidence type="ECO:0008006" key="2">
    <source>
        <dbReference type="Google" id="ProtNLM"/>
    </source>
</evidence>
<dbReference type="VEuPathDB" id="FungiDB:RhiirFUN_016264"/>
<proteinExistence type="predicted"/>
<dbReference type="SUPFAM" id="SSF52047">
    <property type="entry name" value="RNI-like"/>
    <property type="match status" value="1"/>
</dbReference>
<dbReference type="Gene3D" id="3.80.10.10">
    <property type="entry name" value="Ribonuclease Inhibitor"/>
    <property type="match status" value="1"/>
</dbReference>